<organism evidence="3 4">
    <name type="scientific">Mucor plumbeus</name>
    <dbReference type="NCBI Taxonomy" id="97098"/>
    <lineage>
        <taxon>Eukaryota</taxon>
        <taxon>Fungi</taxon>
        <taxon>Fungi incertae sedis</taxon>
        <taxon>Mucoromycota</taxon>
        <taxon>Mucoromycotina</taxon>
        <taxon>Mucoromycetes</taxon>
        <taxon>Mucorales</taxon>
        <taxon>Mucorineae</taxon>
        <taxon>Mucoraceae</taxon>
        <taxon>Mucor</taxon>
    </lineage>
</organism>
<dbReference type="Proteomes" id="UP000650833">
    <property type="component" value="Unassembled WGS sequence"/>
</dbReference>
<feature type="compositionally biased region" description="Polar residues" evidence="1">
    <location>
        <begin position="1"/>
        <end position="10"/>
    </location>
</feature>
<feature type="compositionally biased region" description="Basic and acidic residues" evidence="1">
    <location>
        <begin position="21"/>
        <end position="32"/>
    </location>
</feature>
<feature type="region of interest" description="Disordered" evidence="1">
    <location>
        <begin position="293"/>
        <end position="314"/>
    </location>
</feature>
<dbReference type="GO" id="GO:0008270">
    <property type="term" value="F:zinc ion binding"/>
    <property type="evidence" value="ECO:0007669"/>
    <property type="project" value="InterPro"/>
</dbReference>
<gene>
    <name evidence="3" type="ORF">INT46_002425</name>
</gene>
<evidence type="ECO:0000313" key="4">
    <source>
        <dbReference type="Proteomes" id="UP000650833"/>
    </source>
</evidence>
<dbReference type="SUPFAM" id="SSF57756">
    <property type="entry name" value="Retrovirus zinc finger-like domains"/>
    <property type="match status" value="1"/>
</dbReference>
<sequence>MALSDKQTLSKGEDLIGGGTKDSRHNPNKLKDPMRSYAQILKNDQTRDTFDLNSKSSGELGHLTEGGQLFIQARDKHSIVVSAEQFLDSQANFKEVGVLLRAQYPEAWGLRIRNVGQDSKYFEVNFRTDEAREAALKKDFQYEGKKVIVSRTFPKDTTIVRVSISNLPYDEEDILKAEMSKIFVKYGEILEMGLLYTAHGHFFNGRGFVTLNLIPGKIYEKLVPQIDSWESKETLKLTYTGMKPICSRCHVSDHVLGNCPIMGQRIKSCFICNKTDHLQAKCPEAWWNQRKKSAKLNSQHTSPHQEVSAPKTAALPPKTVEVSLVQTVSTEKEVVPALTSVVQTVDVTPTPTVVSDTASTIEDTPVTNQELLTVAAEHTNGAGTINSKEEQSTHPLEEETVEEMPESEVEDEDEEDEDELDVDMVEAEKEARATEIPLVDVVKAMRSKMKLNLRKSKKTKTVKSFDKDLVRLSTRSRTGGSAVMKKQSTNPASRK</sequence>
<dbReference type="CDD" id="cd00590">
    <property type="entry name" value="RRM_SF"/>
    <property type="match status" value="1"/>
</dbReference>
<feature type="region of interest" description="Disordered" evidence="1">
    <location>
        <begin position="380"/>
        <end position="418"/>
    </location>
</feature>
<dbReference type="Gene3D" id="4.10.60.10">
    <property type="entry name" value="Zinc finger, CCHC-type"/>
    <property type="match status" value="1"/>
</dbReference>
<feature type="compositionally biased region" description="Polar residues" evidence="1">
    <location>
        <begin position="486"/>
        <end position="495"/>
    </location>
</feature>
<proteinExistence type="predicted"/>
<dbReference type="InterPro" id="IPR001878">
    <property type="entry name" value="Znf_CCHC"/>
</dbReference>
<dbReference type="SMART" id="SM00343">
    <property type="entry name" value="ZnF_C2HC"/>
    <property type="match status" value="2"/>
</dbReference>
<dbReference type="OrthoDB" id="2248168at2759"/>
<feature type="domain" description="CCHC-type" evidence="2">
    <location>
        <begin position="268"/>
        <end position="284"/>
    </location>
</feature>
<feature type="region of interest" description="Disordered" evidence="1">
    <location>
        <begin position="1"/>
        <end position="32"/>
    </location>
</feature>
<dbReference type="GO" id="GO:0003676">
    <property type="term" value="F:nucleic acid binding"/>
    <property type="evidence" value="ECO:0007669"/>
    <property type="project" value="InterPro"/>
</dbReference>
<feature type="compositionally biased region" description="Basic and acidic residues" evidence="1">
    <location>
        <begin position="387"/>
        <end position="397"/>
    </location>
</feature>
<reference evidence="3" key="1">
    <citation type="submission" date="2020-12" db="EMBL/GenBank/DDBJ databases">
        <title>Metabolic potential, ecology and presence of endohyphal bacteria is reflected in genomic diversity of Mucoromycotina.</title>
        <authorList>
            <person name="Muszewska A."/>
            <person name="Okrasinska A."/>
            <person name="Steczkiewicz K."/>
            <person name="Drgas O."/>
            <person name="Orlowska M."/>
            <person name="Perlinska-Lenart U."/>
            <person name="Aleksandrzak-Piekarczyk T."/>
            <person name="Szatraj K."/>
            <person name="Zielenkiewicz U."/>
            <person name="Pilsyk S."/>
            <person name="Malc E."/>
            <person name="Mieczkowski P."/>
            <person name="Kruszewska J.S."/>
            <person name="Biernat P."/>
            <person name="Pawlowska J."/>
        </authorList>
    </citation>
    <scope>NUCLEOTIDE SEQUENCE</scope>
    <source>
        <strain evidence="3">CBS 226.32</strain>
    </source>
</reference>
<dbReference type="AlphaFoldDB" id="A0A8H7QJC4"/>
<protein>
    <recommendedName>
        <fullName evidence="2">CCHC-type domain-containing protein</fullName>
    </recommendedName>
</protein>
<keyword evidence="4" id="KW-1185">Reference proteome</keyword>
<evidence type="ECO:0000313" key="3">
    <source>
        <dbReference type="EMBL" id="KAG2192765.1"/>
    </source>
</evidence>
<dbReference type="InterPro" id="IPR036875">
    <property type="entry name" value="Znf_CCHC_sf"/>
</dbReference>
<evidence type="ECO:0000259" key="2">
    <source>
        <dbReference type="SMART" id="SM00343"/>
    </source>
</evidence>
<feature type="domain" description="CCHC-type" evidence="2">
    <location>
        <begin position="245"/>
        <end position="261"/>
    </location>
</feature>
<name>A0A8H7QJC4_9FUNG</name>
<evidence type="ECO:0000256" key="1">
    <source>
        <dbReference type="SAM" id="MobiDB-lite"/>
    </source>
</evidence>
<accession>A0A8H7QJC4</accession>
<feature type="compositionally biased region" description="Acidic residues" evidence="1">
    <location>
        <begin position="398"/>
        <end position="418"/>
    </location>
</feature>
<feature type="compositionally biased region" description="Polar residues" evidence="1">
    <location>
        <begin position="295"/>
        <end position="305"/>
    </location>
</feature>
<feature type="region of interest" description="Disordered" evidence="1">
    <location>
        <begin position="472"/>
        <end position="495"/>
    </location>
</feature>
<comment type="caution">
    <text evidence="3">The sequence shown here is derived from an EMBL/GenBank/DDBJ whole genome shotgun (WGS) entry which is preliminary data.</text>
</comment>
<dbReference type="EMBL" id="JAEPRC010000699">
    <property type="protein sequence ID" value="KAG2192765.1"/>
    <property type="molecule type" value="Genomic_DNA"/>
</dbReference>